<dbReference type="Proteomes" id="UP000179807">
    <property type="component" value="Unassembled WGS sequence"/>
</dbReference>
<name>A0A1J4KUB7_9EUKA</name>
<proteinExistence type="predicted"/>
<evidence type="ECO:0000256" key="1">
    <source>
        <dbReference type="SAM" id="MobiDB-lite"/>
    </source>
</evidence>
<sequence>MSALSPRSRASNASATKKTTKPNRGPLSPARKAVGSSRGSPFKKEKARTVSRQSKTQVTEQQQQKQTQQQLIDEQNARNQEAIDHYNQLLQLRDEKIAERNALLERKQQLLQQPGEEEDIIEYHEEEDL</sequence>
<protein>
    <submittedName>
        <fullName evidence="2">Uncharacterized protein</fullName>
    </submittedName>
</protein>
<feature type="region of interest" description="Disordered" evidence="1">
    <location>
        <begin position="1"/>
        <end position="74"/>
    </location>
</feature>
<feature type="compositionally biased region" description="Low complexity" evidence="1">
    <location>
        <begin position="53"/>
        <end position="70"/>
    </location>
</feature>
<keyword evidence="3" id="KW-1185">Reference proteome</keyword>
<dbReference type="RefSeq" id="XP_068368009.1">
    <property type="nucleotide sequence ID" value="XM_068514510.1"/>
</dbReference>
<dbReference type="GeneID" id="94849214"/>
<dbReference type="VEuPathDB" id="TrichDB:TRFO_42853"/>
<feature type="compositionally biased region" description="Polar residues" evidence="1">
    <location>
        <begin position="8"/>
        <end position="17"/>
    </location>
</feature>
<dbReference type="EMBL" id="MLAK01000308">
    <property type="protein sequence ID" value="OHT14873.1"/>
    <property type="molecule type" value="Genomic_DNA"/>
</dbReference>
<dbReference type="AlphaFoldDB" id="A0A1J4KUB7"/>
<comment type="caution">
    <text evidence="2">The sequence shown here is derived from an EMBL/GenBank/DDBJ whole genome shotgun (WGS) entry which is preliminary data.</text>
</comment>
<evidence type="ECO:0000313" key="3">
    <source>
        <dbReference type="Proteomes" id="UP000179807"/>
    </source>
</evidence>
<evidence type="ECO:0000313" key="2">
    <source>
        <dbReference type="EMBL" id="OHT14873.1"/>
    </source>
</evidence>
<gene>
    <name evidence="2" type="ORF">TRFO_42853</name>
</gene>
<organism evidence="2 3">
    <name type="scientific">Tritrichomonas foetus</name>
    <dbReference type="NCBI Taxonomy" id="1144522"/>
    <lineage>
        <taxon>Eukaryota</taxon>
        <taxon>Metamonada</taxon>
        <taxon>Parabasalia</taxon>
        <taxon>Tritrichomonadida</taxon>
        <taxon>Tritrichomonadidae</taxon>
        <taxon>Tritrichomonas</taxon>
    </lineage>
</organism>
<reference evidence="2" key="1">
    <citation type="submission" date="2016-10" db="EMBL/GenBank/DDBJ databases">
        <authorList>
            <person name="Benchimol M."/>
            <person name="Almeida L.G."/>
            <person name="Vasconcelos A.T."/>
            <person name="Perreira-Neves A."/>
            <person name="Rosa I.A."/>
            <person name="Tasca T."/>
            <person name="Bogo M.R."/>
            <person name="de Souza W."/>
        </authorList>
    </citation>
    <scope>NUCLEOTIDE SEQUENCE [LARGE SCALE GENOMIC DNA]</scope>
    <source>
        <strain evidence="2">K</strain>
    </source>
</reference>
<accession>A0A1J4KUB7</accession>